<dbReference type="Proteomes" id="UP001268256">
    <property type="component" value="Unassembled WGS sequence"/>
</dbReference>
<evidence type="ECO:0000256" key="1">
    <source>
        <dbReference type="SAM" id="SignalP"/>
    </source>
</evidence>
<dbReference type="RefSeq" id="WP_322879529.1">
    <property type="nucleotide sequence ID" value="NZ_JAVMIP010000026.1"/>
</dbReference>
<accession>A0AAE4FW15</accession>
<comment type="caution">
    <text evidence="2">The sequence shown here is derived from an EMBL/GenBank/DDBJ whole genome shotgun (WGS) entry which is preliminary data.</text>
</comment>
<feature type="chain" id="PRO_5042102002" evidence="1">
    <location>
        <begin position="21"/>
        <end position="57"/>
    </location>
</feature>
<protein>
    <submittedName>
        <fullName evidence="2">Uncharacterized protein</fullName>
    </submittedName>
</protein>
<feature type="signal peptide" evidence="1">
    <location>
        <begin position="1"/>
        <end position="20"/>
    </location>
</feature>
<name>A0AAE4FW15_9CYAN</name>
<gene>
    <name evidence="2" type="ORF">RIF25_16095</name>
</gene>
<dbReference type="EMBL" id="JAVMIP010000026">
    <property type="protein sequence ID" value="MDS3862322.1"/>
    <property type="molecule type" value="Genomic_DNA"/>
</dbReference>
<reference evidence="3" key="1">
    <citation type="submission" date="2023-07" db="EMBL/GenBank/DDBJ databases">
        <authorList>
            <person name="Luz R."/>
            <person name="Cordeiro R."/>
            <person name="Fonseca A."/>
            <person name="Goncalves V."/>
        </authorList>
    </citation>
    <scope>NUCLEOTIDE SEQUENCE [LARGE SCALE GENOMIC DNA]</scope>
    <source>
        <strain evidence="3">BACA0444</strain>
    </source>
</reference>
<keyword evidence="3" id="KW-1185">Reference proteome</keyword>
<dbReference type="AlphaFoldDB" id="A0AAE4FW15"/>
<sequence length="57" mass="6235">MVTLLGRLPRSLRTFLFALAASSDFMETPNHPPPTLPLYLPPVEFCNLHGGHIGFGS</sequence>
<evidence type="ECO:0000313" key="3">
    <source>
        <dbReference type="Proteomes" id="UP001268256"/>
    </source>
</evidence>
<evidence type="ECO:0000313" key="2">
    <source>
        <dbReference type="EMBL" id="MDS3862322.1"/>
    </source>
</evidence>
<proteinExistence type="predicted"/>
<organism evidence="2 3">
    <name type="scientific">Pseudocalidococcus azoricus BACA0444</name>
    <dbReference type="NCBI Taxonomy" id="2918990"/>
    <lineage>
        <taxon>Bacteria</taxon>
        <taxon>Bacillati</taxon>
        <taxon>Cyanobacteriota</taxon>
        <taxon>Cyanophyceae</taxon>
        <taxon>Acaryochloridales</taxon>
        <taxon>Thermosynechococcaceae</taxon>
        <taxon>Pseudocalidococcus</taxon>
        <taxon>Pseudocalidococcus azoricus</taxon>
    </lineage>
</organism>
<keyword evidence="1" id="KW-0732">Signal</keyword>